<feature type="compositionally biased region" description="Polar residues" evidence="1">
    <location>
        <begin position="1"/>
        <end position="21"/>
    </location>
</feature>
<evidence type="ECO:0000256" key="1">
    <source>
        <dbReference type="SAM" id="MobiDB-lite"/>
    </source>
</evidence>
<sequence>MLKSNMNPATPQASAADSRNAWNRYGHLYDRQREERPTPWFNKGQLKSLGRNMPIPETPKDQIQNYSAMYSTPGTNNVLENGTRGSNGRETEVIDDDLIAAAEDPSKSLLSPGPNSLEELDRAASNHMADPSSFDEEIFAPPQPNDSAGSFRSPFVSNIHRPMASPAAVSFSPDIRTQHREPILNWRTMQRREPSSASHSIGDDLEGFWKPNKLY</sequence>
<name>A0AA43TXR7_9LECA</name>
<evidence type="ECO:0000313" key="3">
    <source>
        <dbReference type="Proteomes" id="UP001161017"/>
    </source>
</evidence>
<dbReference type="EMBL" id="JAPUFD010000007">
    <property type="protein sequence ID" value="MDI1488342.1"/>
    <property type="molecule type" value="Genomic_DNA"/>
</dbReference>
<accession>A0AA43TXR7</accession>
<keyword evidence="3" id="KW-1185">Reference proteome</keyword>
<feature type="region of interest" description="Disordered" evidence="1">
    <location>
        <begin position="1"/>
        <end position="57"/>
    </location>
</feature>
<protein>
    <submittedName>
        <fullName evidence="2">Uncharacterized protein</fullName>
    </submittedName>
</protein>
<proteinExistence type="predicted"/>
<evidence type="ECO:0000313" key="2">
    <source>
        <dbReference type="EMBL" id="MDI1488342.1"/>
    </source>
</evidence>
<comment type="caution">
    <text evidence="2">The sequence shown here is derived from an EMBL/GenBank/DDBJ whole genome shotgun (WGS) entry which is preliminary data.</text>
</comment>
<dbReference type="Proteomes" id="UP001161017">
    <property type="component" value="Unassembled WGS sequence"/>
</dbReference>
<gene>
    <name evidence="2" type="ORF">OHK93_007617</name>
</gene>
<feature type="compositionally biased region" description="Basic and acidic residues" evidence="1">
    <location>
        <begin position="27"/>
        <end position="37"/>
    </location>
</feature>
<reference evidence="2" key="1">
    <citation type="journal article" date="2023" name="Genome Biol. Evol.">
        <title>First Whole Genome Sequence and Flow Cytometry Genome Size Data for the Lichen-Forming Fungus Ramalina farinacea (Ascomycota).</title>
        <authorList>
            <person name="Llewellyn T."/>
            <person name="Mian S."/>
            <person name="Hill R."/>
            <person name="Leitch I.J."/>
            <person name="Gaya E."/>
        </authorList>
    </citation>
    <scope>NUCLEOTIDE SEQUENCE</scope>
    <source>
        <strain evidence="2">LIQ254RAFAR</strain>
    </source>
</reference>
<organism evidence="2 3">
    <name type="scientific">Ramalina farinacea</name>
    <dbReference type="NCBI Taxonomy" id="258253"/>
    <lineage>
        <taxon>Eukaryota</taxon>
        <taxon>Fungi</taxon>
        <taxon>Dikarya</taxon>
        <taxon>Ascomycota</taxon>
        <taxon>Pezizomycotina</taxon>
        <taxon>Lecanoromycetes</taxon>
        <taxon>OSLEUM clade</taxon>
        <taxon>Lecanoromycetidae</taxon>
        <taxon>Lecanorales</taxon>
        <taxon>Lecanorineae</taxon>
        <taxon>Ramalinaceae</taxon>
        <taxon>Ramalina</taxon>
    </lineage>
</organism>
<dbReference type="AlphaFoldDB" id="A0AA43TXR7"/>
<feature type="region of interest" description="Disordered" evidence="1">
    <location>
        <begin position="104"/>
        <end position="152"/>
    </location>
</feature>